<keyword evidence="1" id="KW-0805">Transcription regulation</keyword>
<evidence type="ECO:0000313" key="6">
    <source>
        <dbReference type="EMBL" id="MBN9643440.1"/>
    </source>
</evidence>
<dbReference type="InterPro" id="IPR009057">
    <property type="entry name" value="Homeodomain-like_sf"/>
</dbReference>
<dbReference type="PANTHER" id="PTHR30055:SF151">
    <property type="entry name" value="TRANSCRIPTIONAL REGULATORY PROTEIN"/>
    <property type="match status" value="1"/>
</dbReference>
<keyword evidence="2 4" id="KW-0238">DNA-binding</keyword>
<dbReference type="RefSeq" id="WP_207118133.1">
    <property type="nucleotide sequence ID" value="NZ_JAFLEQ010000003.1"/>
</dbReference>
<evidence type="ECO:0000259" key="5">
    <source>
        <dbReference type="PROSITE" id="PS50977"/>
    </source>
</evidence>
<comment type="caution">
    <text evidence="6">The sequence shown here is derived from an EMBL/GenBank/DDBJ whole genome shotgun (WGS) entry which is preliminary data.</text>
</comment>
<dbReference type="GO" id="GO:0003700">
    <property type="term" value="F:DNA-binding transcription factor activity"/>
    <property type="evidence" value="ECO:0007669"/>
    <property type="project" value="TreeGrafter"/>
</dbReference>
<dbReference type="InterPro" id="IPR050109">
    <property type="entry name" value="HTH-type_TetR-like_transc_reg"/>
</dbReference>
<dbReference type="Pfam" id="PF02909">
    <property type="entry name" value="TetR_C_1"/>
    <property type="match status" value="1"/>
</dbReference>
<dbReference type="PROSITE" id="PS50977">
    <property type="entry name" value="HTH_TETR_2"/>
    <property type="match status" value="1"/>
</dbReference>
<protein>
    <submittedName>
        <fullName evidence="6">TetR family transcriptional regulator</fullName>
    </submittedName>
</protein>
<dbReference type="InterPro" id="IPR004111">
    <property type="entry name" value="Repressor_TetR_C"/>
</dbReference>
<organism evidence="6 7">
    <name type="scientific">Corynebacterium mendelii</name>
    <dbReference type="NCBI Taxonomy" id="2765362"/>
    <lineage>
        <taxon>Bacteria</taxon>
        <taxon>Bacillati</taxon>
        <taxon>Actinomycetota</taxon>
        <taxon>Actinomycetes</taxon>
        <taxon>Mycobacteriales</taxon>
        <taxon>Corynebacteriaceae</taxon>
        <taxon>Corynebacterium</taxon>
    </lineage>
</organism>
<dbReference type="EMBL" id="JAFLEQ010000003">
    <property type="protein sequence ID" value="MBN9643440.1"/>
    <property type="molecule type" value="Genomic_DNA"/>
</dbReference>
<dbReference type="Pfam" id="PF00440">
    <property type="entry name" value="TetR_N"/>
    <property type="match status" value="1"/>
</dbReference>
<proteinExistence type="predicted"/>
<reference evidence="6" key="1">
    <citation type="submission" date="2021-03" db="EMBL/GenBank/DDBJ databases">
        <authorList>
            <person name="Sun Q."/>
        </authorList>
    </citation>
    <scope>NUCLEOTIDE SEQUENCE</scope>
    <source>
        <strain evidence="6">CCM 8862</strain>
    </source>
</reference>
<evidence type="ECO:0000256" key="2">
    <source>
        <dbReference type="ARBA" id="ARBA00023125"/>
    </source>
</evidence>
<keyword evidence="7" id="KW-1185">Reference proteome</keyword>
<evidence type="ECO:0000313" key="7">
    <source>
        <dbReference type="Proteomes" id="UP000664332"/>
    </source>
</evidence>
<name>A0A939DZ09_9CORY</name>
<gene>
    <name evidence="6" type="ORF">JZY06_02185</name>
</gene>
<dbReference type="SUPFAM" id="SSF46689">
    <property type="entry name" value="Homeodomain-like"/>
    <property type="match status" value="1"/>
</dbReference>
<dbReference type="GO" id="GO:0000976">
    <property type="term" value="F:transcription cis-regulatory region binding"/>
    <property type="evidence" value="ECO:0007669"/>
    <property type="project" value="TreeGrafter"/>
</dbReference>
<dbReference type="AlphaFoldDB" id="A0A939DZ09"/>
<dbReference type="InterPro" id="IPR001647">
    <property type="entry name" value="HTH_TetR"/>
</dbReference>
<keyword evidence="3" id="KW-0804">Transcription</keyword>
<dbReference type="GO" id="GO:0045892">
    <property type="term" value="P:negative regulation of DNA-templated transcription"/>
    <property type="evidence" value="ECO:0007669"/>
    <property type="project" value="InterPro"/>
</dbReference>
<evidence type="ECO:0000256" key="4">
    <source>
        <dbReference type="PROSITE-ProRule" id="PRU00335"/>
    </source>
</evidence>
<feature type="DNA-binding region" description="H-T-H motif" evidence="4">
    <location>
        <begin position="36"/>
        <end position="55"/>
    </location>
</feature>
<evidence type="ECO:0000256" key="3">
    <source>
        <dbReference type="ARBA" id="ARBA00023163"/>
    </source>
</evidence>
<dbReference type="PANTHER" id="PTHR30055">
    <property type="entry name" value="HTH-TYPE TRANSCRIPTIONAL REGULATOR RUTR"/>
    <property type="match status" value="1"/>
</dbReference>
<sequence length="234" mass="25608">MAGQPGPTSRRAGLSPDTVIDAAISLAHIHGIDGWSVRALAAELDVVPSVIYHYFSTKTDLIDAVTDRIYASAQLPDDSLEWKQWFRQLAHNLRPVLLDYPGLADRMMRAHMPDSAFSTLDTGLRKLEDAGFGDTAVMVYSMILNVAVSSVVIRDAKSPNYPGPRQDMDALVAKLEPMAATSGPISRFLDTFVGLIRNDQQAAEDISTTYYTMTIDAVLAGVEQTILTPLLEQR</sequence>
<dbReference type="Gene3D" id="1.10.357.10">
    <property type="entry name" value="Tetracycline Repressor, domain 2"/>
    <property type="match status" value="1"/>
</dbReference>
<dbReference type="InterPro" id="IPR036271">
    <property type="entry name" value="Tet_transcr_reg_TetR-rel_C_sf"/>
</dbReference>
<feature type="domain" description="HTH tetR-type" evidence="5">
    <location>
        <begin position="13"/>
        <end position="73"/>
    </location>
</feature>
<dbReference type="SUPFAM" id="SSF48498">
    <property type="entry name" value="Tetracyclin repressor-like, C-terminal domain"/>
    <property type="match status" value="1"/>
</dbReference>
<accession>A0A939DZ09</accession>
<evidence type="ECO:0000256" key="1">
    <source>
        <dbReference type="ARBA" id="ARBA00023015"/>
    </source>
</evidence>
<dbReference type="Proteomes" id="UP000664332">
    <property type="component" value="Unassembled WGS sequence"/>
</dbReference>